<dbReference type="PANTHER" id="PTHR14159">
    <property type="entry name" value="ATAXIN-3-RELATED"/>
    <property type="match status" value="1"/>
</dbReference>
<dbReference type="InterPro" id="IPR006155">
    <property type="entry name" value="Josephin"/>
</dbReference>
<dbReference type="PROSITE" id="PS50957">
    <property type="entry name" value="JOSEPHIN"/>
    <property type="match status" value="1"/>
</dbReference>
<evidence type="ECO:0000256" key="12">
    <source>
        <dbReference type="SAM" id="MobiDB-lite"/>
    </source>
</evidence>
<evidence type="ECO:0000256" key="8">
    <source>
        <dbReference type="ARBA" id="ARBA00023015"/>
    </source>
</evidence>
<feature type="region of interest" description="Disordered" evidence="12">
    <location>
        <begin position="161"/>
        <end position="198"/>
    </location>
</feature>
<evidence type="ECO:0000313" key="14">
    <source>
        <dbReference type="EMBL" id="KAK1311817.1"/>
    </source>
</evidence>
<evidence type="ECO:0000256" key="1">
    <source>
        <dbReference type="ARBA" id="ARBA00000707"/>
    </source>
</evidence>
<sequence length="285" mass="31088">MAGPSNRPMMLYHETHQSKLRVLHCINAVLQGPFFSDQDLIDLASSLSKIDPTLPSFDDDIDFTHIISLGGPFSLKVLKAALEVWGLQIVPMEPALDLENAFVCHSLGQWVCVRRVGGEWYSFDGARDVPERLPGPSLAVHLIDLLNDSWTVYAVRGDPPSECPDSSNRYGKWVPPEDAQGAKKSPEEMSSSPERFGSRGYEEDLIAAISASLWDLKPAEAMQKSIMNVEEELLKAMLASSSWDLGLGVFGEPTEGEKKSIEPTIAGDESEKARDGDDGLGGSEG</sequence>
<keyword evidence="15" id="KW-1185">Reference proteome</keyword>
<evidence type="ECO:0000256" key="7">
    <source>
        <dbReference type="ARBA" id="ARBA00022807"/>
    </source>
</evidence>
<comment type="caution">
    <text evidence="14">The sequence shown here is derived from an EMBL/GenBank/DDBJ whole genome shotgun (WGS) entry which is preliminary data.</text>
</comment>
<reference evidence="14" key="2">
    <citation type="submission" date="2023-06" db="EMBL/GenBank/DDBJ databases">
        <authorList>
            <person name="Ma L."/>
            <person name="Liu K.-W."/>
            <person name="Li Z."/>
            <person name="Hsiao Y.-Y."/>
            <person name="Qi Y."/>
            <person name="Fu T."/>
            <person name="Tang G."/>
            <person name="Zhang D."/>
            <person name="Sun W.-H."/>
            <person name="Liu D.-K."/>
            <person name="Li Y."/>
            <person name="Chen G.-Z."/>
            <person name="Liu X.-D."/>
            <person name="Liao X.-Y."/>
            <person name="Jiang Y.-T."/>
            <person name="Yu X."/>
            <person name="Hao Y."/>
            <person name="Huang J."/>
            <person name="Zhao X.-W."/>
            <person name="Ke S."/>
            <person name="Chen Y.-Y."/>
            <person name="Wu W.-L."/>
            <person name="Hsu J.-L."/>
            <person name="Lin Y.-F."/>
            <person name="Huang M.-D."/>
            <person name="Li C.-Y."/>
            <person name="Huang L."/>
            <person name="Wang Z.-W."/>
            <person name="Zhao X."/>
            <person name="Zhong W.-Y."/>
            <person name="Peng D.-H."/>
            <person name="Ahmad S."/>
            <person name="Lan S."/>
            <person name="Zhang J.-S."/>
            <person name="Tsai W.-C."/>
            <person name="Van De Peer Y."/>
            <person name="Liu Z.-J."/>
        </authorList>
    </citation>
    <scope>NUCLEOTIDE SEQUENCE</scope>
    <source>
        <strain evidence="14">CP</strain>
        <tissue evidence="14">Leaves</tissue>
    </source>
</reference>
<evidence type="ECO:0000256" key="6">
    <source>
        <dbReference type="ARBA" id="ARBA00022801"/>
    </source>
</evidence>
<dbReference type="GO" id="GO:0016579">
    <property type="term" value="P:protein deubiquitination"/>
    <property type="evidence" value="ECO:0007669"/>
    <property type="project" value="InterPro"/>
</dbReference>
<keyword evidence="5" id="KW-0833">Ubl conjugation pathway</keyword>
<dbReference type="EC" id="3.4.19.12" evidence="3"/>
<evidence type="ECO:0000256" key="2">
    <source>
        <dbReference type="ARBA" id="ARBA00004123"/>
    </source>
</evidence>
<proteinExistence type="predicted"/>
<dbReference type="GO" id="GO:0004843">
    <property type="term" value="F:cysteine-type deubiquitinase activity"/>
    <property type="evidence" value="ECO:0007669"/>
    <property type="project" value="UniProtKB-EC"/>
</dbReference>
<evidence type="ECO:0000256" key="4">
    <source>
        <dbReference type="ARBA" id="ARBA00022670"/>
    </source>
</evidence>
<evidence type="ECO:0000256" key="9">
    <source>
        <dbReference type="ARBA" id="ARBA00023163"/>
    </source>
</evidence>
<comment type="caution">
    <text evidence="11">Lacks conserved residue(s) required for the propagation of feature annotation.</text>
</comment>
<keyword evidence="4" id="KW-0645">Protease</keyword>
<feature type="region of interest" description="Disordered" evidence="12">
    <location>
        <begin position="250"/>
        <end position="285"/>
    </location>
</feature>
<keyword evidence="6" id="KW-0378">Hydrolase</keyword>
<evidence type="ECO:0000256" key="10">
    <source>
        <dbReference type="ARBA" id="ARBA00023242"/>
    </source>
</evidence>
<dbReference type="InterPro" id="IPR033865">
    <property type="entry name" value="Ataxin-3"/>
</dbReference>
<keyword evidence="10" id="KW-0539">Nucleus</keyword>
<dbReference type="EMBL" id="JAUJYO010000007">
    <property type="protein sequence ID" value="KAK1311817.1"/>
    <property type="molecule type" value="Genomic_DNA"/>
</dbReference>
<dbReference type="Gene3D" id="3.90.70.40">
    <property type="match status" value="1"/>
</dbReference>
<accession>A0AAV9EF44</accession>
<organism evidence="14 15">
    <name type="scientific">Acorus calamus</name>
    <name type="common">Sweet flag</name>
    <dbReference type="NCBI Taxonomy" id="4465"/>
    <lineage>
        <taxon>Eukaryota</taxon>
        <taxon>Viridiplantae</taxon>
        <taxon>Streptophyta</taxon>
        <taxon>Embryophyta</taxon>
        <taxon>Tracheophyta</taxon>
        <taxon>Spermatophyta</taxon>
        <taxon>Magnoliopsida</taxon>
        <taxon>Liliopsida</taxon>
        <taxon>Acoraceae</taxon>
        <taxon>Acorus</taxon>
    </lineage>
</organism>
<dbReference type="GO" id="GO:0006508">
    <property type="term" value="P:proteolysis"/>
    <property type="evidence" value="ECO:0007669"/>
    <property type="project" value="UniProtKB-KW"/>
</dbReference>
<evidence type="ECO:0000259" key="13">
    <source>
        <dbReference type="PROSITE" id="PS50957"/>
    </source>
</evidence>
<feature type="domain" description="Josephin" evidence="13">
    <location>
        <begin position="8"/>
        <end position="170"/>
    </location>
</feature>
<gene>
    <name evidence="14" type="ORF">QJS10_CPA07g00058</name>
</gene>
<comment type="subcellular location">
    <subcellularLocation>
        <location evidence="2">Nucleus</location>
    </subcellularLocation>
</comment>
<evidence type="ECO:0000256" key="5">
    <source>
        <dbReference type="ARBA" id="ARBA00022786"/>
    </source>
</evidence>
<dbReference type="AlphaFoldDB" id="A0AAV9EF44"/>
<dbReference type="GO" id="GO:0005634">
    <property type="term" value="C:nucleus"/>
    <property type="evidence" value="ECO:0007669"/>
    <property type="project" value="UniProtKB-SubCell"/>
</dbReference>
<dbReference type="SMART" id="SM01246">
    <property type="entry name" value="Josephin"/>
    <property type="match status" value="1"/>
</dbReference>
<dbReference type="Proteomes" id="UP001180020">
    <property type="component" value="Unassembled WGS sequence"/>
</dbReference>
<evidence type="ECO:0000256" key="11">
    <source>
        <dbReference type="PROSITE-ProRule" id="PRU00331"/>
    </source>
</evidence>
<keyword evidence="9" id="KW-0804">Transcription</keyword>
<comment type="catalytic activity">
    <reaction evidence="1">
        <text>Thiol-dependent hydrolysis of ester, thioester, amide, peptide and isopeptide bonds formed by the C-terminal Gly of ubiquitin (a 76-residue protein attached to proteins as an intracellular targeting signal).</text>
        <dbReference type="EC" id="3.4.19.12"/>
    </reaction>
</comment>
<evidence type="ECO:0000313" key="15">
    <source>
        <dbReference type="Proteomes" id="UP001180020"/>
    </source>
</evidence>
<dbReference type="PANTHER" id="PTHR14159:SF0">
    <property type="entry name" value="ATAXIN-3-RELATED"/>
    <property type="match status" value="1"/>
</dbReference>
<evidence type="ECO:0000256" key="3">
    <source>
        <dbReference type="ARBA" id="ARBA00012759"/>
    </source>
</evidence>
<keyword evidence="8" id="KW-0805">Transcription regulation</keyword>
<reference evidence="14" key="1">
    <citation type="journal article" date="2023" name="Nat. Commun.">
        <title>Diploid and tetraploid genomes of Acorus and the evolution of monocots.</title>
        <authorList>
            <person name="Ma L."/>
            <person name="Liu K.W."/>
            <person name="Li Z."/>
            <person name="Hsiao Y.Y."/>
            <person name="Qi Y."/>
            <person name="Fu T."/>
            <person name="Tang G.D."/>
            <person name="Zhang D."/>
            <person name="Sun W.H."/>
            <person name="Liu D.K."/>
            <person name="Li Y."/>
            <person name="Chen G.Z."/>
            <person name="Liu X.D."/>
            <person name="Liao X.Y."/>
            <person name="Jiang Y.T."/>
            <person name="Yu X."/>
            <person name="Hao Y."/>
            <person name="Huang J."/>
            <person name="Zhao X.W."/>
            <person name="Ke S."/>
            <person name="Chen Y.Y."/>
            <person name="Wu W.L."/>
            <person name="Hsu J.L."/>
            <person name="Lin Y.F."/>
            <person name="Huang M.D."/>
            <person name="Li C.Y."/>
            <person name="Huang L."/>
            <person name="Wang Z.W."/>
            <person name="Zhao X."/>
            <person name="Zhong W.Y."/>
            <person name="Peng D.H."/>
            <person name="Ahmad S."/>
            <person name="Lan S."/>
            <person name="Zhang J.S."/>
            <person name="Tsai W.C."/>
            <person name="Van de Peer Y."/>
            <person name="Liu Z.J."/>
        </authorList>
    </citation>
    <scope>NUCLEOTIDE SEQUENCE</scope>
    <source>
        <strain evidence="14">CP</strain>
    </source>
</reference>
<keyword evidence="7" id="KW-0788">Thiol protease</keyword>
<protein>
    <recommendedName>
        <fullName evidence="3">ubiquitinyl hydrolase 1</fullName>
        <ecNumber evidence="3">3.4.19.12</ecNumber>
    </recommendedName>
</protein>
<dbReference type="Pfam" id="PF02099">
    <property type="entry name" value="Josephin"/>
    <property type="match status" value="1"/>
</dbReference>
<name>A0AAV9EF44_ACOCL</name>
<dbReference type="Gene3D" id="1.10.287.10">
    <property type="entry name" value="S15/NS1, RNA-binding"/>
    <property type="match status" value="1"/>
</dbReference>